<name>A0A5C6FF88_9BACT</name>
<proteinExistence type="predicted"/>
<dbReference type="EMBL" id="SJPX01000001">
    <property type="protein sequence ID" value="TWU58251.1"/>
    <property type="molecule type" value="Genomic_DNA"/>
</dbReference>
<dbReference type="AlphaFoldDB" id="A0A5C6FF88"/>
<gene>
    <name evidence="1" type="ORF">Poly59_11620</name>
</gene>
<dbReference type="Proteomes" id="UP000317977">
    <property type="component" value="Unassembled WGS sequence"/>
</dbReference>
<reference evidence="1 2" key="1">
    <citation type="submission" date="2019-02" db="EMBL/GenBank/DDBJ databases">
        <title>Deep-cultivation of Planctomycetes and their phenomic and genomic characterization uncovers novel biology.</title>
        <authorList>
            <person name="Wiegand S."/>
            <person name="Jogler M."/>
            <person name="Boedeker C."/>
            <person name="Pinto D."/>
            <person name="Vollmers J."/>
            <person name="Rivas-Marin E."/>
            <person name="Kohn T."/>
            <person name="Peeters S.H."/>
            <person name="Heuer A."/>
            <person name="Rast P."/>
            <person name="Oberbeckmann S."/>
            <person name="Bunk B."/>
            <person name="Jeske O."/>
            <person name="Meyerdierks A."/>
            <person name="Storesund J.E."/>
            <person name="Kallscheuer N."/>
            <person name="Luecker S."/>
            <person name="Lage O.M."/>
            <person name="Pohl T."/>
            <person name="Merkel B.J."/>
            <person name="Hornburger P."/>
            <person name="Mueller R.-W."/>
            <person name="Bruemmer F."/>
            <person name="Labrenz M."/>
            <person name="Spormann A.M."/>
            <person name="Op Den Camp H."/>
            <person name="Overmann J."/>
            <person name="Amann R."/>
            <person name="Jetten M.S.M."/>
            <person name="Mascher T."/>
            <person name="Medema M.H."/>
            <person name="Devos D.P."/>
            <person name="Kaster A.-K."/>
            <person name="Ovreas L."/>
            <person name="Rohde M."/>
            <person name="Galperin M.Y."/>
            <person name="Jogler C."/>
        </authorList>
    </citation>
    <scope>NUCLEOTIDE SEQUENCE [LARGE SCALE GENOMIC DNA]</scope>
    <source>
        <strain evidence="1 2">Poly59</strain>
    </source>
</reference>
<sequence length="237" mass="26092">MPETTPDKLNPDGSTWLTHQWVVAGIVSSAARFIPIPFVDDVIRSRCRQFVVSRTLAAHQRTDLLDDLKPFFDSSGGCLNGCVATAVKAPLKLLLFPVRKFVAIVTSIRGVPLEIMRMVLLGRTLDRHLRDESATIDPTQSARMRLAFEESFARIDFRVVRAAMTDALTSVKGWKSAAIATARGLADSGTGADEAIEPEPKIDAGAANIQQVLDRPETLDLFAEFDRRFDEALKRIG</sequence>
<dbReference type="RefSeq" id="WP_146533020.1">
    <property type="nucleotide sequence ID" value="NZ_SJPX01000001.1"/>
</dbReference>
<evidence type="ECO:0000313" key="2">
    <source>
        <dbReference type="Proteomes" id="UP000317977"/>
    </source>
</evidence>
<comment type="caution">
    <text evidence="1">The sequence shown here is derived from an EMBL/GenBank/DDBJ whole genome shotgun (WGS) entry which is preliminary data.</text>
</comment>
<keyword evidence="2" id="KW-1185">Reference proteome</keyword>
<organism evidence="1 2">
    <name type="scientific">Rubripirellula reticaptiva</name>
    <dbReference type="NCBI Taxonomy" id="2528013"/>
    <lineage>
        <taxon>Bacteria</taxon>
        <taxon>Pseudomonadati</taxon>
        <taxon>Planctomycetota</taxon>
        <taxon>Planctomycetia</taxon>
        <taxon>Pirellulales</taxon>
        <taxon>Pirellulaceae</taxon>
        <taxon>Rubripirellula</taxon>
    </lineage>
</organism>
<accession>A0A5C6FF88</accession>
<protein>
    <submittedName>
        <fullName evidence="1">Uncharacterized protein</fullName>
    </submittedName>
</protein>
<evidence type="ECO:0000313" key="1">
    <source>
        <dbReference type="EMBL" id="TWU58251.1"/>
    </source>
</evidence>
<dbReference type="OrthoDB" id="258352at2"/>